<comment type="similarity">
    <text evidence="1 5">Belongs to the SEC8 family.</text>
</comment>
<reference evidence="8" key="1">
    <citation type="submission" date="2018-07" db="EMBL/GenBank/DDBJ databases">
        <authorList>
            <person name="Quirk P.G."/>
            <person name="Krulwich T.A."/>
        </authorList>
    </citation>
    <scope>NUCLEOTIDE SEQUENCE</scope>
</reference>
<evidence type="ECO:0000259" key="6">
    <source>
        <dbReference type="Pfam" id="PF04048"/>
    </source>
</evidence>
<dbReference type="InterPro" id="IPR039682">
    <property type="entry name" value="Sec8/EXOC4"/>
</dbReference>
<evidence type="ECO:0000256" key="2">
    <source>
        <dbReference type="ARBA" id="ARBA00022448"/>
    </source>
</evidence>
<dbReference type="PANTHER" id="PTHR14146:SF0">
    <property type="entry name" value="EXOCYST COMPLEX COMPONENT 4"/>
    <property type="match status" value="1"/>
</dbReference>
<feature type="domain" description="Exocyst complex component Sec8 N-terminal" evidence="6">
    <location>
        <begin position="52"/>
        <end position="141"/>
    </location>
</feature>
<dbReference type="GO" id="GO:0015031">
    <property type="term" value="P:protein transport"/>
    <property type="evidence" value="ECO:0007669"/>
    <property type="project" value="UniProtKB-KW"/>
</dbReference>
<keyword evidence="4 5" id="KW-0653">Protein transport</keyword>
<name>A0A336MM77_CULSO</name>
<dbReference type="EMBL" id="UFQT01001310">
    <property type="protein sequence ID" value="SSX29943.1"/>
    <property type="molecule type" value="Genomic_DNA"/>
</dbReference>
<sequence length="1001" mass="114079">MDNPPIKPRREKKFSREVGDCGLLVSVIRTLDLSETDDQREREKLKIEKEFKKSDQRLNELVSRNDGDLTKVMQLFNKASSQVTAGCERIRTVKANLQACKQLLRCRREELQKMYTDAVQHKYVLEMLDQINEIQKVPSQVVSFLNKKQYLHATKTLGQAIHLSKTNLKDVDGLSDLKVDFENKRNLIYTKLMEELNKHLYHSNSNVIFTSFQRQGSTRGSNLASPFQRNMVRRSAERIEANTKARRALFEIQQNGYIDVDKSEIIEDTELLDADVNSTYFIGIIVECFALLDKVPESIDTIKVQMQPELLTIVAKTTQYLKNNNPGSGGISHDLNKTEKDQSTQEHPLLVLLELVYKQFKMIAETHALTLKNFQKTLKRYNMNDITLYDSVDYWNEAQAVLQIMLTDYLNIQSVSAEDQLKSSFPEQSVNINSFFSRRKPLTNKKLFKFEKSASASLTNNSLNFLDVNKEHKRSHSTASSSKDDINVQLITAASSAKKREKILLCEADPALIRTIYLPLMGYVQEIEDTLKAKTNESGSLNNFITEYVRDTFLARGHNRNLQATIESLSKANDAWRTIISSEEMKRLGLNRPLLQSTVLVESRIADTKQLISDLPNYSDDLLKMVCSLLKTYRETCQVAYRGIVQPETEDKRIYSVAWLKDDDINRFLKTLPNWTDLKASSDRMRQRRMVKGESIDEESPTQIQQRNIREAEMLTTNLGEGGISSMEILSDIGVLKELAILQESMEWFANRIADFANDLKKPITNGMTGSQNLSDTSTAVKDGTIKVLTNLALEFEDLANTCLLVLHLEVRVQCFHYLRSNAKNKQQNSNSRDIFDLDQTDSMEPDAKVLKLTKVLSDMDEALSSTLHPRKTKYVFEGLAHLVARILVMASNSIERIDNAGVQKMVRNALAIQQTLSAITASREVALDYARNFYEMLYLDPDEFLTNIVEKGAQFTEMQYLNALNLVCKSRYITDSNTLATYQQKLSDILGTKPSVGVTV</sequence>
<dbReference type="GO" id="GO:0045202">
    <property type="term" value="C:synapse"/>
    <property type="evidence" value="ECO:0007669"/>
    <property type="project" value="TreeGrafter"/>
</dbReference>
<dbReference type="GO" id="GO:0007268">
    <property type="term" value="P:chemical synaptic transmission"/>
    <property type="evidence" value="ECO:0007669"/>
    <property type="project" value="TreeGrafter"/>
</dbReference>
<evidence type="ECO:0000256" key="3">
    <source>
        <dbReference type="ARBA" id="ARBA00022483"/>
    </source>
</evidence>
<evidence type="ECO:0000259" key="7">
    <source>
        <dbReference type="Pfam" id="PF20652"/>
    </source>
</evidence>
<comment type="function">
    <text evidence="5">Component of the exocyst complex involved in the docking of exocytic vesicles with fusion sites on the plasma membrane.</text>
</comment>
<proteinExistence type="inferred from homology"/>
<dbReference type="Pfam" id="PF20652">
    <property type="entry name" value="Sec8_C"/>
    <property type="match status" value="1"/>
</dbReference>
<dbReference type="GO" id="GO:0000145">
    <property type="term" value="C:exocyst"/>
    <property type="evidence" value="ECO:0007669"/>
    <property type="project" value="UniProtKB-UniRule"/>
</dbReference>
<evidence type="ECO:0000256" key="4">
    <source>
        <dbReference type="ARBA" id="ARBA00022927"/>
    </source>
</evidence>
<dbReference type="PANTHER" id="PTHR14146">
    <property type="entry name" value="EXOCYST COMPLEX COMPONENT 4"/>
    <property type="match status" value="1"/>
</dbReference>
<accession>A0A336MM77</accession>
<feature type="domain" description="Exocyst complex component Sec8 middle helical bundle" evidence="7">
    <location>
        <begin position="277"/>
        <end position="456"/>
    </location>
</feature>
<dbReference type="InterPro" id="IPR048630">
    <property type="entry name" value="Sec8_M"/>
</dbReference>
<dbReference type="GO" id="GO:0090522">
    <property type="term" value="P:vesicle tethering involved in exocytosis"/>
    <property type="evidence" value="ECO:0007669"/>
    <property type="project" value="UniProtKB-UniRule"/>
</dbReference>
<dbReference type="GO" id="GO:0006893">
    <property type="term" value="P:Golgi to plasma membrane transport"/>
    <property type="evidence" value="ECO:0007669"/>
    <property type="project" value="TreeGrafter"/>
</dbReference>
<keyword evidence="3 5" id="KW-0268">Exocytosis</keyword>
<protein>
    <recommendedName>
        <fullName evidence="5">Exocyst complex component Sec8</fullName>
    </recommendedName>
</protein>
<evidence type="ECO:0000256" key="5">
    <source>
        <dbReference type="RuleBase" id="RU367079"/>
    </source>
</evidence>
<organism evidence="8">
    <name type="scientific">Culicoides sonorensis</name>
    <name type="common">Biting midge</name>
    <dbReference type="NCBI Taxonomy" id="179676"/>
    <lineage>
        <taxon>Eukaryota</taxon>
        <taxon>Metazoa</taxon>
        <taxon>Ecdysozoa</taxon>
        <taxon>Arthropoda</taxon>
        <taxon>Hexapoda</taxon>
        <taxon>Insecta</taxon>
        <taxon>Pterygota</taxon>
        <taxon>Neoptera</taxon>
        <taxon>Endopterygota</taxon>
        <taxon>Diptera</taxon>
        <taxon>Nematocera</taxon>
        <taxon>Chironomoidea</taxon>
        <taxon>Ceratopogonidae</taxon>
        <taxon>Ceratopogoninae</taxon>
        <taxon>Culicoides</taxon>
        <taxon>Monoculicoides</taxon>
    </lineage>
</organism>
<dbReference type="VEuPathDB" id="VectorBase:CSON001908"/>
<evidence type="ECO:0000256" key="1">
    <source>
        <dbReference type="ARBA" id="ARBA00010470"/>
    </source>
</evidence>
<keyword evidence="2 5" id="KW-0813">Transport</keyword>
<dbReference type="OMA" id="HMEVRCR"/>
<dbReference type="GO" id="GO:0006904">
    <property type="term" value="P:vesicle docking involved in exocytosis"/>
    <property type="evidence" value="ECO:0007669"/>
    <property type="project" value="InterPro"/>
</dbReference>
<dbReference type="Pfam" id="PF04048">
    <property type="entry name" value="Sec8_N"/>
    <property type="match status" value="1"/>
</dbReference>
<dbReference type="GO" id="GO:0006612">
    <property type="term" value="P:protein targeting to membrane"/>
    <property type="evidence" value="ECO:0007669"/>
    <property type="project" value="UniProtKB-UniRule"/>
</dbReference>
<dbReference type="InterPro" id="IPR007191">
    <property type="entry name" value="Sec8_exocyst_N"/>
</dbReference>
<gene>
    <name evidence="8" type="primary">CSON001908</name>
</gene>
<evidence type="ECO:0000313" key="8">
    <source>
        <dbReference type="EMBL" id="SSX29943.1"/>
    </source>
</evidence>
<dbReference type="AlphaFoldDB" id="A0A336MM77"/>
<dbReference type="GO" id="GO:0032584">
    <property type="term" value="C:growth cone membrane"/>
    <property type="evidence" value="ECO:0007669"/>
    <property type="project" value="TreeGrafter"/>
</dbReference>